<evidence type="ECO:0000256" key="2">
    <source>
        <dbReference type="ARBA" id="ARBA00006490"/>
    </source>
</evidence>
<evidence type="ECO:0000256" key="3">
    <source>
        <dbReference type="ARBA" id="ARBA00012239"/>
    </source>
</evidence>
<reference evidence="12" key="1">
    <citation type="submission" date="2019-12" db="EMBL/GenBank/DDBJ databases">
        <title>Comparative genomics gives insights into the taxonomy of the Azoarcus-Aromatoleum group and reveals separate origins of nif in the plant-associated Azoarcus and non-plant-associated Aromatoleum sub-groups.</title>
        <authorList>
            <person name="Lafos M."/>
            <person name="Maluk M."/>
            <person name="Batista M."/>
            <person name="Junghare M."/>
            <person name="Carmona M."/>
            <person name="Faoro H."/>
            <person name="Cruz L.M."/>
            <person name="Battistoni F."/>
            <person name="De Souza E."/>
            <person name="Pedrosa F."/>
            <person name="Chen W.-M."/>
            <person name="Poole P.S."/>
            <person name="Dixon R.A."/>
            <person name="James E.K."/>
        </authorList>
    </citation>
    <scope>NUCLEOTIDE SEQUENCE</scope>
    <source>
        <strain evidence="12">LuFRes1</strain>
    </source>
</reference>
<proteinExistence type="inferred from homology"/>
<evidence type="ECO:0000256" key="5">
    <source>
        <dbReference type="ARBA" id="ARBA00022723"/>
    </source>
</evidence>
<keyword evidence="5" id="KW-0479">Metal-binding</keyword>
<dbReference type="InterPro" id="IPR015421">
    <property type="entry name" value="PyrdxlP-dep_Trfase_major"/>
</dbReference>
<keyword evidence="12" id="KW-0032">Aminotransferase</keyword>
<dbReference type="InterPro" id="IPR016454">
    <property type="entry name" value="Cysteine_dSase"/>
</dbReference>
<dbReference type="Pfam" id="PF00266">
    <property type="entry name" value="Aminotran_5"/>
    <property type="match status" value="1"/>
</dbReference>
<evidence type="ECO:0000313" key="12">
    <source>
        <dbReference type="EMBL" id="NMG23739.1"/>
    </source>
</evidence>
<feature type="domain" description="Aminotransferase class V" evidence="11">
    <location>
        <begin position="5"/>
        <end position="362"/>
    </location>
</feature>
<comment type="similarity">
    <text evidence="2">Belongs to the class-V pyridoxal-phosphate-dependent aminotransferase family. NifS/IscS subfamily.</text>
</comment>
<dbReference type="EMBL" id="WTVG01000005">
    <property type="protein sequence ID" value="NMG23739.1"/>
    <property type="molecule type" value="Genomic_DNA"/>
</dbReference>
<dbReference type="SUPFAM" id="SSF53383">
    <property type="entry name" value="PLP-dependent transferases"/>
    <property type="match status" value="1"/>
</dbReference>
<dbReference type="Proteomes" id="UP000615989">
    <property type="component" value="Unassembled WGS sequence"/>
</dbReference>
<dbReference type="PANTHER" id="PTHR11601">
    <property type="entry name" value="CYSTEINE DESULFURYLASE FAMILY MEMBER"/>
    <property type="match status" value="1"/>
</dbReference>
<dbReference type="InterPro" id="IPR000192">
    <property type="entry name" value="Aminotrans_V_dom"/>
</dbReference>
<dbReference type="GO" id="GO:0008483">
    <property type="term" value="F:transaminase activity"/>
    <property type="evidence" value="ECO:0007669"/>
    <property type="project" value="UniProtKB-KW"/>
</dbReference>
<dbReference type="Gene3D" id="3.40.640.10">
    <property type="entry name" value="Type I PLP-dependent aspartate aminotransferase-like (Major domain)"/>
    <property type="match status" value="1"/>
</dbReference>
<keyword evidence="7" id="KW-0408">Iron</keyword>
<evidence type="ECO:0000256" key="10">
    <source>
        <dbReference type="RuleBase" id="RU004504"/>
    </source>
</evidence>
<evidence type="ECO:0000256" key="9">
    <source>
        <dbReference type="ARBA" id="ARBA00050776"/>
    </source>
</evidence>
<protein>
    <recommendedName>
        <fullName evidence="3">cysteine desulfurase</fullName>
        <ecNumber evidence="3">2.8.1.7</ecNumber>
    </recommendedName>
</protein>
<evidence type="ECO:0000256" key="7">
    <source>
        <dbReference type="ARBA" id="ARBA00023004"/>
    </source>
</evidence>
<evidence type="ECO:0000256" key="6">
    <source>
        <dbReference type="ARBA" id="ARBA00022898"/>
    </source>
</evidence>
<evidence type="ECO:0000256" key="1">
    <source>
        <dbReference type="ARBA" id="ARBA00001933"/>
    </source>
</evidence>
<dbReference type="PIRSF" id="PIRSF005572">
    <property type="entry name" value="NifS"/>
    <property type="match status" value="1"/>
</dbReference>
<dbReference type="RefSeq" id="WP_169117147.1">
    <property type="nucleotide sequence ID" value="NZ_WTVG02000039.1"/>
</dbReference>
<accession>A0ABX1PGV5</accession>
<comment type="cofactor">
    <cofactor evidence="1 10">
        <name>pyridoxal 5'-phosphate</name>
        <dbReference type="ChEBI" id="CHEBI:597326"/>
    </cofactor>
</comment>
<name>A0ABX1PGV5_9RHOO</name>
<dbReference type="InterPro" id="IPR020578">
    <property type="entry name" value="Aminotrans_V_PyrdxlP_BS"/>
</dbReference>
<keyword evidence="4" id="KW-0808">Transferase</keyword>
<sequence>MFAPVYLDWNATTPLDPLVRAAMLPWLDSRFGNASSRHEYGRQARSAIDEARARVAAAVGAHATEVIFTSCGSEANNLFIKGAAALMKPGLLAISAIEHPCVREPAKQLRRGGWALREIAVDAAGRIAGDDWKAVLDARPTLVSVMLANNETGVLQDIAALADDAKTAGAWFHSDAVQALGKIPVDFRTLGVHAMTLSAHKIGGPLGAGALVIDKRIELAPLIAGGGQERGLRSGTENVAAIVGFGVACERATARLEDEARRLAGLRDRLEAGLVASGMRIFSVEAPRLPNTTFFAADGFDGETLVAKLDRAGFACASGSACSSANPEPSHTLLAMGVERDVARGAVRVSLGRDTSMADVEGFLAAFERLTNELNKLTAMAVQS</sequence>
<keyword evidence="8" id="KW-0411">Iron-sulfur</keyword>
<dbReference type="InterPro" id="IPR015424">
    <property type="entry name" value="PyrdxlP-dep_Trfase"/>
</dbReference>
<evidence type="ECO:0000259" key="11">
    <source>
        <dbReference type="Pfam" id="PF00266"/>
    </source>
</evidence>
<comment type="caution">
    <text evidence="12">The sequence shown here is derived from an EMBL/GenBank/DDBJ whole genome shotgun (WGS) entry which is preliminary data.</text>
</comment>
<evidence type="ECO:0000313" key="13">
    <source>
        <dbReference type="Proteomes" id="UP000615989"/>
    </source>
</evidence>
<gene>
    <name evidence="12" type="ORF">GO606_03190</name>
</gene>
<dbReference type="PANTHER" id="PTHR11601:SF34">
    <property type="entry name" value="CYSTEINE DESULFURASE"/>
    <property type="match status" value="1"/>
</dbReference>
<keyword evidence="6" id="KW-0663">Pyridoxal phosphate</keyword>
<evidence type="ECO:0000256" key="4">
    <source>
        <dbReference type="ARBA" id="ARBA00022679"/>
    </source>
</evidence>
<dbReference type="PROSITE" id="PS00595">
    <property type="entry name" value="AA_TRANSFER_CLASS_5"/>
    <property type="match status" value="1"/>
</dbReference>
<dbReference type="Gene3D" id="3.90.1150.10">
    <property type="entry name" value="Aspartate Aminotransferase, domain 1"/>
    <property type="match status" value="1"/>
</dbReference>
<organism evidence="12 13">
    <name type="scientific">Aromatoleum anaerobium</name>
    <dbReference type="NCBI Taxonomy" id="182180"/>
    <lineage>
        <taxon>Bacteria</taxon>
        <taxon>Pseudomonadati</taxon>
        <taxon>Pseudomonadota</taxon>
        <taxon>Betaproteobacteria</taxon>
        <taxon>Rhodocyclales</taxon>
        <taxon>Rhodocyclaceae</taxon>
        <taxon>Aromatoleum</taxon>
    </lineage>
</organism>
<evidence type="ECO:0000256" key="8">
    <source>
        <dbReference type="ARBA" id="ARBA00023014"/>
    </source>
</evidence>
<comment type="catalytic activity">
    <reaction evidence="9">
        <text>(sulfur carrier)-H + L-cysteine = (sulfur carrier)-SH + L-alanine</text>
        <dbReference type="Rhea" id="RHEA:43892"/>
        <dbReference type="Rhea" id="RHEA-COMP:14737"/>
        <dbReference type="Rhea" id="RHEA-COMP:14739"/>
        <dbReference type="ChEBI" id="CHEBI:29917"/>
        <dbReference type="ChEBI" id="CHEBI:35235"/>
        <dbReference type="ChEBI" id="CHEBI:57972"/>
        <dbReference type="ChEBI" id="CHEBI:64428"/>
        <dbReference type="EC" id="2.8.1.7"/>
    </reaction>
</comment>
<keyword evidence="13" id="KW-1185">Reference proteome</keyword>
<dbReference type="Gene3D" id="1.10.260.50">
    <property type="match status" value="1"/>
</dbReference>
<dbReference type="InterPro" id="IPR015422">
    <property type="entry name" value="PyrdxlP-dep_Trfase_small"/>
</dbReference>
<dbReference type="EC" id="2.8.1.7" evidence="3"/>